<evidence type="ECO:0000313" key="1">
    <source>
        <dbReference type="EMBL" id="KAL3586036.1"/>
    </source>
</evidence>
<name>A0ACC4C3R1_POPAL</name>
<dbReference type="Proteomes" id="UP000309997">
    <property type="component" value="Unassembled WGS sequence"/>
</dbReference>
<organism evidence="1 2">
    <name type="scientific">Populus alba</name>
    <name type="common">White poplar</name>
    <dbReference type="NCBI Taxonomy" id="43335"/>
    <lineage>
        <taxon>Eukaryota</taxon>
        <taxon>Viridiplantae</taxon>
        <taxon>Streptophyta</taxon>
        <taxon>Embryophyta</taxon>
        <taxon>Tracheophyta</taxon>
        <taxon>Spermatophyta</taxon>
        <taxon>Magnoliopsida</taxon>
        <taxon>eudicotyledons</taxon>
        <taxon>Gunneridae</taxon>
        <taxon>Pentapetalae</taxon>
        <taxon>rosids</taxon>
        <taxon>fabids</taxon>
        <taxon>Malpighiales</taxon>
        <taxon>Salicaceae</taxon>
        <taxon>Saliceae</taxon>
        <taxon>Populus</taxon>
    </lineage>
</organism>
<sequence>MLRRIGAGKMRWRWPISVLFMNMGKGAMKKLVGALRELRCLLSKSEFPPLDAALKAGAIALLVQCLSFGSPDEQLLEAAQSLTNIAAGKSEETKALLSALLLLIAHLGGEELRSVLLTQGALPPLARMMLPYKGSTVRTAAWALSNLIKLDVDPASRRSFTAHFRDKELTNEVAWVVVYLSALSDVATSMLVKSDALQLLVQ</sequence>
<comment type="caution">
    <text evidence="1">The sequence shown here is derived from an EMBL/GenBank/DDBJ whole genome shotgun (WGS) entry which is preliminary data.</text>
</comment>
<reference evidence="1 2" key="1">
    <citation type="journal article" date="2024" name="Plant Biotechnol. J.">
        <title>Genome and CRISPR/Cas9 system of a widespread forest tree (Populus alba) in the world.</title>
        <authorList>
            <person name="Liu Y.J."/>
            <person name="Jiang P.F."/>
            <person name="Han X.M."/>
            <person name="Li X.Y."/>
            <person name="Wang H.M."/>
            <person name="Wang Y.J."/>
            <person name="Wang X.X."/>
            <person name="Zeng Q.Y."/>
        </authorList>
    </citation>
    <scope>NUCLEOTIDE SEQUENCE [LARGE SCALE GENOMIC DNA]</scope>
    <source>
        <strain evidence="2">cv. PAL-ZL1</strain>
    </source>
</reference>
<keyword evidence="2" id="KW-1185">Reference proteome</keyword>
<protein>
    <submittedName>
        <fullName evidence="1">Uncharacterized protein</fullName>
    </submittedName>
</protein>
<proteinExistence type="predicted"/>
<dbReference type="EMBL" id="RCHU02000006">
    <property type="protein sequence ID" value="KAL3586036.1"/>
    <property type="molecule type" value="Genomic_DNA"/>
</dbReference>
<gene>
    <name evidence="1" type="ORF">D5086_012903</name>
</gene>
<evidence type="ECO:0000313" key="2">
    <source>
        <dbReference type="Proteomes" id="UP000309997"/>
    </source>
</evidence>
<accession>A0ACC4C3R1</accession>